<feature type="compositionally biased region" description="Polar residues" evidence="5">
    <location>
        <begin position="1009"/>
        <end position="1023"/>
    </location>
</feature>
<feature type="compositionally biased region" description="Low complexity" evidence="5">
    <location>
        <begin position="329"/>
        <end position="338"/>
    </location>
</feature>
<gene>
    <name evidence="7" type="ORF">KUF71_012331</name>
</gene>
<proteinExistence type="predicted"/>
<feature type="region of interest" description="Disordered" evidence="5">
    <location>
        <begin position="1133"/>
        <end position="1166"/>
    </location>
</feature>
<feature type="region of interest" description="Disordered" evidence="5">
    <location>
        <begin position="1190"/>
        <end position="1235"/>
    </location>
</feature>
<feature type="compositionally biased region" description="Low complexity" evidence="5">
    <location>
        <begin position="373"/>
        <end position="382"/>
    </location>
</feature>
<evidence type="ECO:0000256" key="4">
    <source>
        <dbReference type="PROSITE-ProRule" id="PRU00134"/>
    </source>
</evidence>
<dbReference type="InterPro" id="IPR002893">
    <property type="entry name" value="Znf_MYND"/>
</dbReference>
<protein>
    <submittedName>
        <fullName evidence="7">KilA-N domain-containing protein R878</fullName>
    </submittedName>
</protein>
<feature type="region of interest" description="Disordered" evidence="5">
    <location>
        <begin position="1282"/>
        <end position="1331"/>
    </location>
</feature>
<feature type="compositionally biased region" description="Polar residues" evidence="5">
    <location>
        <begin position="773"/>
        <end position="803"/>
    </location>
</feature>
<feature type="compositionally biased region" description="Low complexity" evidence="5">
    <location>
        <begin position="17"/>
        <end position="27"/>
    </location>
</feature>
<reference evidence="7" key="1">
    <citation type="submission" date="2021-07" db="EMBL/GenBank/DDBJ databases">
        <authorList>
            <person name="Catto M.A."/>
            <person name="Jacobson A."/>
            <person name="Kennedy G."/>
            <person name="Labadie P."/>
            <person name="Hunt B.G."/>
            <person name="Srinivasan R."/>
        </authorList>
    </citation>
    <scope>NUCLEOTIDE SEQUENCE</scope>
    <source>
        <strain evidence="7">PL_HMW_Pooled</strain>
        <tissue evidence="7">Head</tissue>
    </source>
</reference>
<feature type="compositionally biased region" description="Basic and acidic residues" evidence="5">
    <location>
        <begin position="230"/>
        <end position="239"/>
    </location>
</feature>
<feature type="region of interest" description="Disordered" evidence="5">
    <location>
        <begin position="773"/>
        <end position="804"/>
    </location>
</feature>
<dbReference type="EMBL" id="JAHWGI010001182">
    <property type="protein sequence ID" value="KAK3924380.1"/>
    <property type="molecule type" value="Genomic_DNA"/>
</dbReference>
<feature type="domain" description="MYND-type" evidence="6">
    <location>
        <begin position="1487"/>
        <end position="1524"/>
    </location>
</feature>
<feature type="compositionally biased region" description="Polar residues" evidence="5">
    <location>
        <begin position="65"/>
        <end position="74"/>
    </location>
</feature>
<feature type="compositionally biased region" description="Basic and acidic residues" evidence="5">
    <location>
        <begin position="172"/>
        <end position="183"/>
    </location>
</feature>
<feature type="compositionally biased region" description="Polar residues" evidence="5">
    <location>
        <begin position="1"/>
        <end position="16"/>
    </location>
</feature>
<evidence type="ECO:0000256" key="3">
    <source>
        <dbReference type="ARBA" id="ARBA00022833"/>
    </source>
</evidence>
<feature type="compositionally biased region" description="Polar residues" evidence="5">
    <location>
        <begin position="677"/>
        <end position="687"/>
    </location>
</feature>
<keyword evidence="2 4" id="KW-0863">Zinc-finger</keyword>
<feature type="compositionally biased region" description="Low complexity" evidence="5">
    <location>
        <begin position="1313"/>
        <end position="1330"/>
    </location>
</feature>
<evidence type="ECO:0000256" key="1">
    <source>
        <dbReference type="ARBA" id="ARBA00022723"/>
    </source>
</evidence>
<evidence type="ECO:0000256" key="5">
    <source>
        <dbReference type="SAM" id="MobiDB-lite"/>
    </source>
</evidence>
<keyword evidence="3" id="KW-0862">Zinc</keyword>
<accession>A0AAE1LM04</accession>
<feature type="compositionally biased region" description="Polar residues" evidence="5">
    <location>
        <begin position="557"/>
        <end position="579"/>
    </location>
</feature>
<keyword evidence="1" id="KW-0479">Metal-binding</keyword>
<feature type="compositionally biased region" description="Basic and acidic residues" evidence="5">
    <location>
        <begin position="279"/>
        <end position="292"/>
    </location>
</feature>
<dbReference type="SUPFAM" id="SSF144232">
    <property type="entry name" value="HIT/MYND zinc finger-like"/>
    <property type="match status" value="1"/>
</dbReference>
<keyword evidence="8" id="KW-1185">Reference proteome</keyword>
<organism evidence="7 8">
    <name type="scientific">Frankliniella fusca</name>
    <dbReference type="NCBI Taxonomy" id="407009"/>
    <lineage>
        <taxon>Eukaryota</taxon>
        <taxon>Metazoa</taxon>
        <taxon>Ecdysozoa</taxon>
        <taxon>Arthropoda</taxon>
        <taxon>Hexapoda</taxon>
        <taxon>Insecta</taxon>
        <taxon>Pterygota</taxon>
        <taxon>Neoptera</taxon>
        <taxon>Paraneoptera</taxon>
        <taxon>Thysanoptera</taxon>
        <taxon>Terebrantia</taxon>
        <taxon>Thripoidea</taxon>
        <taxon>Thripidae</taxon>
        <taxon>Frankliniella</taxon>
    </lineage>
</organism>
<sequence>MWASSKMWQTPSQSVVLPQSALESSLPSSPPPVLMPLTPLTNNDIDELLQESWLTGCGDMGSLLDSENNDSQVDQDPKAKEKATLVQSNPECEPGLDDEQDEARSDPLLTDEVTTSAAGEEAGRTLPPANEESETYISPRCRSDDASLVDNFKQKTIARSKDTSVENPAFPDRVEHKDRRIIQDIESESESETDNDDDDSDSDDVSSEIDRVLMCVEELEMPSTDTDVETSDKSSERTKSNSKYICGLENNSEDSLPKASSCIATEQPEVENSSQSSKCDYEQKGDKKKISEGEFETETEKVGNNLSPAHSFAEMHSNQQNVDEELKNSNDNNSAGNFSDDDDDNDVEDEGGNEDDEEDDGDEDDDDDDGDYELQSLLLLVDELSEEEVSSDDAPPVKSCAAIPSSSPNQSKAVQSASEIERVLTNARNGAVQEVPLSFNQAEATHQNLHDQPKITQSNISEPEKTLHPSQPSCFASDLINVSKNMKDDGSNADPTVKICSGILSSSSNLLQAVQSTSEQDAERVLTRTRNGAIEDVPSSLNEVEAAQQSLCDQLESTQSNIREPETTSPPAQSSSNTAPDLPTVKIIPNDDGLLDADPTVNTNSVVPSSSSNLPQSVQSTSELVAERVLTRTRNGAMEEVPSSLNEMEAAQQSLCDQLESTQSNIRAPETTPPPAQSSSNTAPDLPTVNINSNVDSLLDADPTVNTSSVIPSSSSNLPQAVQSTSELDGKTVLTCTRNGAIEEAPSSLNEVEAAQRSLCDQLESTQLNICENETTPSPAQSSSNTTPDLLNVNKNSEDNSLSDADPIVSTCSVIPLNSSNLHQVVQSASEMDANRVLTHTINGAMEEVLSSFNEVEVAQQSLSKQFESTQSDRFEPEGILSLAQSSFNTVPDDLNLNKSSEDKGLLDADSTVEASGVISSISVNPPKALQSTPGIQSGTDLSHPTNTSLEEIPSSLNYSKARQETDLPETAQSNTYEPERTRSPSQSRSTCESDLQIIDNLSKDKESPSLSSVNPEYDSRNSIKNSEVLSEIGIDKSGATPPSALNLVVQPTSAIEADPLLKHAINHNLEAVSSSLSGIEVGPQNFSAQIEIADSNSCVPERTLSPSQSTLTSESKLQNVDILSEDAEALSDELQGETALEIPSSSPKLTRAVQPESGNEADTASLHPINATLEGTSLSIGLGSVQLSFPNQSDIPQSTSDLEGTPNSTPEADPDSSSFSSSSAKETPSSVSLRSPFGLLGPLARCLLATHEENESQHMAKATDEVNTYLSQDLSHTFSCESTNSEENNLKIDKTPSESGVLSEKTRPDEYVTSSVGHTESVSETSSESDFLLCLSSDSENSPKRREGVEENHNDVNMVNSNDISKICNSESCSEDSVQWSDPYGLPPATPDVRPLIDKLVNSTSDIEDCEETSMPEMMDVMALRNLPHSQNLTRGGPEIVDTATLVNICAKQHHEDVELPDDLIEAIELSDVDDIVIDVDHKTKCQNCGKSAKFACIACLKVCFCSRECAETSWEEEHSETCDKSNLPNNPSNKIV</sequence>
<dbReference type="Proteomes" id="UP001219518">
    <property type="component" value="Unassembled WGS sequence"/>
</dbReference>
<name>A0AAE1LM04_9NEOP</name>
<evidence type="ECO:0000259" key="6">
    <source>
        <dbReference type="PROSITE" id="PS50865"/>
    </source>
</evidence>
<feature type="compositionally biased region" description="Polar residues" evidence="5">
    <location>
        <begin position="984"/>
        <end position="994"/>
    </location>
</feature>
<dbReference type="Gene3D" id="6.10.140.2220">
    <property type="match status" value="1"/>
</dbReference>
<feature type="compositionally biased region" description="Low complexity" evidence="5">
    <location>
        <begin position="1217"/>
        <end position="1233"/>
    </location>
</feature>
<dbReference type="PROSITE" id="PS50865">
    <property type="entry name" value="ZF_MYND_2"/>
    <property type="match status" value="1"/>
</dbReference>
<feature type="compositionally biased region" description="Polar residues" evidence="5">
    <location>
        <begin position="924"/>
        <end position="961"/>
    </location>
</feature>
<feature type="compositionally biased region" description="Acidic residues" evidence="5">
    <location>
        <begin position="185"/>
        <end position="207"/>
    </location>
</feature>
<comment type="caution">
    <text evidence="7">The sequence shown here is derived from an EMBL/GenBank/DDBJ whole genome shotgun (WGS) entry which is preliminary data.</text>
</comment>
<feature type="region of interest" description="Disordered" evidence="5">
    <location>
        <begin position="56"/>
        <end position="418"/>
    </location>
</feature>
<feature type="region of interest" description="Disordered" evidence="5">
    <location>
        <begin position="924"/>
        <end position="1023"/>
    </location>
</feature>
<dbReference type="GO" id="GO:0008270">
    <property type="term" value="F:zinc ion binding"/>
    <property type="evidence" value="ECO:0007669"/>
    <property type="project" value="UniProtKB-KW"/>
</dbReference>
<feature type="compositionally biased region" description="Low complexity" evidence="5">
    <location>
        <begin position="599"/>
        <end position="621"/>
    </location>
</feature>
<evidence type="ECO:0000256" key="2">
    <source>
        <dbReference type="ARBA" id="ARBA00022771"/>
    </source>
</evidence>
<feature type="compositionally biased region" description="Polar residues" evidence="5">
    <location>
        <begin position="404"/>
        <end position="418"/>
    </location>
</feature>
<feature type="compositionally biased region" description="Polar residues" evidence="5">
    <location>
        <begin position="1190"/>
        <end position="1211"/>
    </location>
</feature>
<evidence type="ECO:0000313" key="8">
    <source>
        <dbReference type="Proteomes" id="UP001219518"/>
    </source>
</evidence>
<feature type="region of interest" description="Disordered" evidence="5">
    <location>
        <begin position="557"/>
        <end position="621"/>
    </location>
</feature>
<evidence type="ECO:0000313" key="7">
    <source>
        <dbReference type="EMBL" id="KAK3924380.1"/>
    </source>
</evidence>
<feature type="compositionally biased region" description="Polar residues" evidence="5">
    <location>
        <begin position="656"/>
        <end position="666"/>
    </location>
</feature>
<feature type="region of interest" description="Disordered" evidence="5">
    <location>
        <begin position="656"/>
        <end position="687"/>
    </location>
</feature>
<feature type="compositionally biased region" description="Acidic residues" evidence="5">
    <location>
        <begin position="339"/>
        <end position="372"/>
    </location>
</feature>
<feature type="region of interest" description="Disordered" evidence="5">
    <location>
        <begin position="1"/>
        <end position="39"/>
    </location>
</feature>
<reference evidence="7" key="2">
    <citation type="journal article" date="2023" name="BMC Genomics">
        <title>Pest status, molecular evolution, and epigenetic factors derived from the genome assembly of Frankliniella fusca, a thysanopteran phytovirus vector.</title>
        <authorList>
            <person name="Catto M.A."/>
            <person name="Labadie P.E."/>
            <person name="Jacobson A.L."/>
            <person name="Kennedy G.G."/>
            <person name="Srinivasan R."/>
            <person name="Hunt B.G."/>
        </authorList>
    </citation>
    <scope>NUCLEOTIDE SEQUENCE</scope>
    <source>
        <strain evidence="7">PL_HMW_Pooled</strain>
    </source>
</reference>